<accession>A0A3M7R4U2</accession>
<protein>
    <submittedName>
        <fullName evidence="1">Uncharacterized protein</fullName>
    </submittedName>
</protein>
<name>A0A3M7R4U2_BRAPC</name>
<proteinExistence type="predicted"/>
<dbReference type="Proteomes" id="UP000276133">
    <property type="component" value="Unassembled WGS sequence"/>
</dbReference>
<organism evidence="1 2">
    <name type="scientific">Brachionus plicatilis</name>
    <name type="common">Marine rotifer</name>
    <name type="synonym">Brachionus muelleri</name>
    <dbReference type="NCBI Taxonomy" id="10195"/>
    <lineage>
        <taxon>Eukaryota</taxon>
        <taxon>Metazoa</taxon>
        <taxon>Spiralia</taxon>
        <taxon>Gnathifera</taxon>
        <taxon>Rotifera</taxon>
        <taxon>Eurotatoria</taxon>
        <taxon>Monogononta</taxon>
        <taxon>Pseudotrocha</taxon>
        <taxon>Ploima</taxon>
        <taxon>Brachionidae</taxon>
        <taxon>Brachionus</taxon>
    </lineage>
</organism>
<sequence>MLLDYITSVLDLIEACQDHSFNTRSTKRVKLTAFNKILPRLSF</sequence>
<evidence type="ECO:0000313" key="2">
    <source>
        <dbReference type="Proteomes" id="UP000276133"/>
    </source>
</evidence>
<dbReference type="AlphaFoldDB" id="A0A3M7R4U2"/>
<evidence type="ECO:0000313" key="1">
    <source>
        <dbReference type="EMBL" id="RNA18600.1"/>
    </source>
</evidence>
<comment type="caution">
    <text evidence="1">The sequence shown here is derived from an EMBL/GenBank/DDBJ whole genome shotgun (WGS) entry which is preliminary data.</text>
</comment>
<dbReference type="EMBL" id="REGN01004207">
    <property type="protein sequence ID" value="RNA18600.1"/>
    <property type="molecule type" value="Genomic_DNA"/>
</dbReference>
<keyword evidence="2" id="KW-1185">Reference proteome</keyword>
<gene>
    <name evidence="1" type="ORF">BpHYR1_038063</name>
</gene>
<reference evidence="1 2" key="1">
    <citation type="journal article" date="2018" name="Sci. Rep.">
        <title>Genomic signatures of local adaptation to the degree of environmental predictability in rotifers.</title>
        <authorList>
            <person name="Franch-Gras L."/>
            <person name="Hahn C."/>
            <person name="Garcia-Roger E.M."/>
            <person name="Carmona M.J."/>
            <person name="Serra M."/>
            <person name="Gomez A."/>
        </authorList>
    </citation>
    <scope>NUCLEOTIDE SEQUENCE [LARGE SCALE GENOMIC DNA]</scope>
    <source>
        <strain evidence="1">HYR1</strain>
    </source>
</reference>